<dbReference type="OrthoDB" id="287587at2"/>
<dbReference type="GO" id="GO:0001671">
    <property type="term" value="F:ATPase activator activity"/>
    <property type="evidence" value="ECO:0007669"/>
    <property type="project" value="InterPro"/>
</dbReference>
<dbReference type="AlphaFoldDB" id="A0A2S6I0D7"/>
<evidence type="ECO:0000256" key="1">
    <source>
        <dbReference type="ARBA" id="ARBA00010476"/>
    </source>
</evidence>
<reference evidence="5 6" key="1">
    <citation type="submission" date="2018-02" db="EMBL/GenBank/DDBJ databases">
        <title>Genomic Encyclopedia of Archaeal and Bacterial Type Strains, Phase II (KMG-II): from individual species to whole genera.</title>
        <authorList>
            <person name="Goeker M."/>
        </authorList>
    </citation>
    <scope>NUCLEOTIDE SEQUENCE [LARGE SCALE GENOMIC DNA]</scope>
    <source>
        <strain evidence="5 6">DSM 29526</strain>
    </source>
</reference>
<accession>A0A2S6I0D7</accession>
<evidence type="ECO:0000256" key="2">
    <source>
        <dbReference type="ARBA" id="ARBA00023186"/>
    </source>
</evidence>
<dbReference type="InterPro" id="IPR009073">
    <property type="entry name" value="HscB_oligo_C"/>
</dbReference>
<dbReference type="EMBL" id="PTJC01000008">
    <property type="protein sequence ID" value="PPK84333.1"/>
    <property type="molecule type" value="Genomic_DNA"/>
</dbReference>
<feature type="domain" description="J" evidence="4">
    <location>
        <begin position="3"/>
        <end position="77"/>
    </location>
</feature>
<dbReference type="SMART" id="SM00271">
    <property type="entry name" value="DnaJ"/>
    <property type="match status" value="1"/>
</dbReference>
<evidence type="ECO:0000256" key="3">
    <source>
        <dbReference type="ARBA" id="ARBA00025596"/>
    </source>
</evidence>
<evidence type="ECO:0000313" key="5">
    <source>
        <dbReference type="EMBL" id="PPK84333.1"/>
    </source>
</evidence>
<keyword evidence="6" id="KW-1185">Reference proteome</keyword>
<dbReference type="PROSITE" id="PS50076">
    <property type="entry name" value="DNAJ_2"/>
    <property type="match status" value="1"/>
</dbReference>
<dbReference type="GO" id="GO:0051259">
    <property type="term" value="P:protein complex oligomerization"/>
    <property type="evidence" value="ECO:0007669"/>
    <property type="project" value="InterPro"/>
</dbReference>
<dbReference type="GO" id="GO:0044571">
    <property type="term" value="P:[2Fe-2S] cluster assembly"/>
    <property type="evidence" value="ECO:0007669"/>
    <property type="project" value="InterPro"/>
</dbReference>
<name>A0A2S6I0D7_9BACT</name>
<protein>
    <submittedName>
        <fullName evidence="5">Molecular chaperone HscB</fullName>
    </submittedName>
</protein>
<dbReference type="PANTHER" id="PTHR14021:SF15">
    <property type="entry name" value="IRON-SULFUR CLUSTER CO-CHAPERONE PROTEIN HSCB"/>
    <property type="match status" value="1"/>
</dbReference>
<evidence type="ECO:0000313" key="6">
    <source>
        <dbReference type="Proteomes" id="UP000237662"/>
    </source>
</evidence>
<comment type="function">
    <text evidence="3">Co-chaperone involved in the maturation of iron-sulfur cluster-containing proteins. Seems to help targeting proteins to be folded toward HscA.</text>
</comment>
<proteinExistence type="inferred from homology"/>
<dbReference type="RefSeq" id="WP_104421661.1">
    <property type="nucleotide sequence ID" value="NZ_PTJC01000008.1"/>
</dbReference>
<organism evidence="5 6">
    <name type="scientific">Neolewinella xylanilytica</name>
    <dbReference type="NCBI Taxonomy" id="1514080"/>
    <lineage>
        <taxon>Bacteria</taxon>
        <taxon>Pseudomonadati</taxon>
        <taxon>Bacteroidota</taxon>
        <taxon>Saprospiria</taxon>
        <taxon>Saprospirales</taxon>
        <taxon>Lewinellaceae</taxon>
        <taxon>Neolewinella</taxon>
    </lineage>
</organism>
<dbReference type="GO" id="GO:0051087">
    <property type="term" value="F:protein-folding chaperone binding"/>
    <property type="evidence" value="ECO:0007669"/>
    <property type="project" value="InterPro"/>
</dbReference>
<comment type="caution">
    <text evidence="5">The sequence shown here is derived from an EMBL/GenBank/DDBJ whole genome shotgun (WGS) entry which is preliminary data.</text>
</comment>
<dbReference type="InterPro" id="IPR036869">
    <property type="entry name" value="J_dom_sf"/>
</dbReference>
<dbReference type="InterPro" id="IPR001623">
    <property type="entry name" value="DnaJ_domain"/>
</dbReference>
<comment type="similarity">
    <text evidence="1">Belongs to the HscB family.</text>
</comment>
<dbReference type="PANTHER" id="PTHR14021">
    <property type="entry name" value="IRON-SULFUR CLUSTER CO-CHAPERONE PROTEIN HSCB"/>
    <property type="match status" value="1"/>
</dbReference>
<gene>
    <name evidence="5" type="ORF">CLV84_4103</name>
</gene>
<dbReference type="SUPFAM" id="SSF46565">
    <property type="entry name" value="Chaperone J-domain"/>
    <property type="match status" value="1"/>
</dbReference>
<dbReference type="Proteomes" id="UP000237662">
    <property type="component" value="Unassembled WGS sequence"/>
</dbReference>
<dbReference type="Gene3D" id="1.10.287.110">
    <property type="entry name" value="DnaJ domain"/>
    <property type="match status" value="1"/>
</dbReference>
<dbReference type="CDD" id="cd06257">
    <property type="entry name" value="DnaJ"/>
    <property type="match status" value="1"/>
</dbReference>
<dbReference type="SUPFAM" id="SSF47144">
    <property type="entry name" value="HSC20 (HSCB), C-terminal oligomerisation domain"/>
    <property type="match status" value="1"/>
</dbReference>
<sequence length="169" mass="19863">MPNYFEFFGLRPSPRVDLAELKKSFYANSKRFHPDFHTLEDEAIQREVLEKSTLNNEAYKILADDDQRLRHLLELHGALGEEGKNEVPQEFLMEIMDVNEALMELEFEDDPAVRLKVEGLIDQLEGDLDRKVGPLMAGYDNDRVSEADLRLLADYYLKRRYLMRLREKI</sequence>
<evidence type="ECO:0000259" key="4">
    <source>
        <dbReference type="PROSITE" id="PS50076"/>
    </source>
</evidence>
<dbReference type="InterPro" id="IPR036386">
    <property type="entry name" value="HscB_C_sf"/>
</dbReference>
<keyword evidence="2" id="KW-0143">Chaperone</keyword>
<dbReference type="InterPro" id="IPR004640">
    <property type="entry name" value="HscB"/>
</dbReference>
<dbReference type="Pfam" id="PF07743">
    <property type="entry name" value="HSCB_C"/>
    <property type="match status" value="1"/>
</dbReference>
<dbReference type="Gene3D" id="1.20.1280.20">
    <property type="entry name" value="HscB, C-terminal domain"/>
    <property type="match status" value="1"/>
</dbReference>